<protein>
    <recommendedName>
        <fullName evidence="3">HMA domain-containing protein</fullName>
    </recommendedName>
</protein>
<dbReference type="SUPFAM" id="SSF55008">
    <property type="entry name" value="HMA, heavy metal-associated domain"/>
    <property type="match status" value="2"/>
</dbReference>
<dbReference type="InterPro" id="IPR006121">
    <property type="entry name" value="HMA_dom"/>
</dbReference>
<feature type="compositionally biased region" description="Basic and acidic residues" evidence="2">
    <location>
        <begin position="1"/>
        <end position="23"/>
    </location>
</feature>
<dbReference type="InterPro" id="IPR044594">
    <property type="entry name" value="HIPP01/3/5/6"/>
</dbReference>
<organism evidence="4 5">
    <name type="scientific">Dorcoceras hygrometricum</name>
    <dbReference type="NCBI Taxonomy" id="472368"/>
    <lineage>
        <taxon>Eukaryota</taxon>
        <taxon>Viridiplantae</taxon>
        <taxon>Streptophyta</taxon>
        <taxon>Embryophyta</taxon>
        <taxon>Tracheophyta</taxon>
        <taxon>Spermatophyta</taxon>
        <taxon>Magnoliopsida</taxon>
        <taxon>eudicotyledons</taxon>
        <taxon>Gunneridae</taxon>
        <taxon>Pentapetalae</taxon>
        <taxon>asterids</taxon>
        <taxon>lamiids</taxon>
        <taxon>Lamiales</taxon>
        <taxon>Gesneriaceae</taxon>
        <taxon>Didymocarpoideae</taxon>
        <taxon>Trichosporeae</taxon>
        <taxon>Loxocarpinae</taxon>
        <taxon>Dorcoceras</taxon>
    </lineage>
</organism>
<reference evidence="4 5" key="1">
    <citation type="journal article" date="2015" name="Proc. Natl. Acad. Sci. U.S.A.">
        <title>The resurrection genome of Boea hygrometrica: A blueprint for survival of dehydration.</title>
        <authorList>
            <person name="Xiao L."/>
            <person name="Yang G."/>
            <person name="Zhang L."/>
            <person name="Yang X."/>
            <person name="Zhao S."/>
            <person name="Ji Z."/>
            <person name="Zhou Q."/>
            <person name="Hu M."/>
            <person name="Wang Y."/>
            <person name="Chen M."/>
            <person name="Xu Y."/>
            <person name="Jin H."/>
            <person name="Xiao X."/>
            <person name="Hu G."/>
            <person name="Bao F."/>
            <person name="Hu Y."/>
            <person name="Wan P."/>
            <person name="Li L."/>
            <person name="Deng X."/>
            <person name="Kuang T."/>
            <person name="Xiang C."/>
            <person name="Zhu J.K."/>
            <person name="Oliver M.J."/>
            <person name="He Y."/>
        </authorList>
    </citation>
    <scope>NUCLEOTIDE SEQUENCE [LARGE SCALE GENOMIC DNA]</scope>
    <source>
        <strain evidence="5">cv. XS01</strain>
    </source>
</reference>
<evidence type="ECO:0000313" key="5">
    <source>
        <dbReference type="Proteomes" id="UP000250235"/>
    </source>
</evidence>
<keyword evidence="5" id="KW-1185">Reference proteome</keyword>
<feature type="compositionally biased region" description="Basic and acidic residues" evidence="2">
    <location>
        <begin position="235"/>
        <end position="260"/>
    </location>
</feature>
<comment type="subcellular location">
    <subcellularLocation>
        <location evidence="1">Membrane</location>
        <topology evidence="1">Peripheral membrane protein</topology>
    </subcellularLocation>
</comment>
<dbReference type="InterPro" id="IPR036163">
    <property type="entry name" value="HMA_dom_sf"/>
</dbReference>
<dbReference type="Gene3D" id="3.30.70.100">
    <property type="match status" value="2"/>
</dbReference>
<dbReference type="Pfam" id="PF00403">
    <property type="entry name" value="HMA"/>
    <property type="match status" value="2"/>
</dbReference>
<feature type="compositionally biased region" description="Basic and acidic residues" evidence="2">
    <location>
        <begin position="205"/>
        <end position="224"/>
    </location>
</feature>
<dbReference type="GO" id="GO:0016020">
    <property type="term" value="C:membrane"/>
    <property type="evidence" value="ECO:0007669"/>
    <property type="project" value="UniProtKB-SubCell"/>
</dbReference>
<feature type="domain" description="HMA" evidence="3">
    <location>
        <begin position="135"/>
        <end position="203"/>
    </location>
</feature>
<dbReference type="EMBL" id="KV011785">
    <property type="protein sequence ID" value="KZV26180.1"/>
    <property type="molecule type" value="Genomic_DNA"/>
</dbReference>
<feature type="compositionally biased region" description="Basic and acidic residues" evidence="2">
    <location>
        <begin position="87"/>
        <end position="100"/>
    </location>
</feature>
<dbReference type="PANTHER" id="PTHR46413">
    <property type="entry name" value="HEAVY METAL-ASSOCIATED ISOPRENYLATED PLANT PROTEIN 6"/>
    <property type="match status" value="1"/>
</dbReference>
<dbReference type="AlphaFoldDB" id="A0A2Z7AYY9"/>
<feature type="domain" description="HMA" evidence="3">
    <location>
        <begin position="25"/>
        <end position="88"/>
    </location>
</feature>
<evidence type="ECO:0000256" key="2">
    <source>
        <dbReference type="SAM" id="MobiDB-lite"/>
    </source>
</evidence>
<feature type="compositionally biased region" description="Basic and acidic residues" evidence="2">
    <location>
        <begin position="108"/>
        <end position="132"/>
    </location>
</feature>
<gene>
    <name evidence="4" type="ORF">F511_06347</name>
</gene>
<dbReference type="CDD" id="cd00371">
    <property type="entry name" value="HMA"/>
    <property type="match status" value="2"/>
</dbReference>
<evidence type="ECO:0000256" key="1">
    <source>
        <dbReference type="ARBA" id="ARBA00004170"/>
    </source>
</evidence>
<feature type="region of interest" description="Disordered" evidence="2">
    <location>
        <begin position="1"/>
        <end position="26"/>
    </location>
</feature>
<dbReference type="Proteomes" id="UP000250235">
    <property type="component" value="Unassembled WGS sequence"/>
</dbReference>
<dbReference type="PROSITE" id="PS50846">
    <property type="entry name" value="HMA_2"/>
    <property type="match status" value="2"/>
</dbReference>
<feature type="region of interest" description="Disordered" evidence="2">
    <location>
        <begin position="87"/>
        <end position="132"/>
    </location>
</feature>
<evidence type="ECO:0000259" key="3">
    <source>
        <dbReference type="PROSITE" id="PS50846"/>
    </source>
</evidence>
<sequence length="351" mass="37531">MGEKDEKKNEGEKKAEGGGKKDGGSTTVVLKLDLHCEGCANKVKRSVSHFEGVEKVKADSANNKLTVVGKVDPAGLRERVEYKTKKKVELVSPQSKKEGGDGGAAAGGDKKSDGKPEKKGEEKKGDDQKPKEAAVSTVVLKIKLHCDGCAHKIKRLIKKNIDGVDSVSTDLQKDLVIVNGTMNLKELVSLLTEKLNRSVEIVPAKKDDAGGGDKKVSEDKKGKEPAAAGSGSGDKNGKEKEGSTGAEKKDSGGADEKAKSEGGGGAKVEVSKMEFQGYNPQTFYAMPMYNRSFSMQDYGLPMHQNFQGYPSAGYAVQYMSGPQPPPLPPPTYLNLDDQMFSDENPNGCFIM</sequence>
<proteinExistence type="predicted"/>
<dbReference type="OrthoDB" id="773760at2759"/>
<dbReference type="GO" id="GO:0046872">
    <property type="term" value="F:metal ion binding"/>
    <property type="evidence" value="ECO:0007669"/>
    <property type="project" value="InterPro"/>
</dbReference>
<feature type="region of interest" description="Disordered" evidence="2">
    <location>
        <begin position="205"/>
        <end position="265"/>
    </location>
</feature>
<evidence type="ECO:0000313" key="4">
    <source>
        <dbReference type="EMBL" id="KZV26180.1"/>
    </source>
</evidence>
<accession>A0A2Z7AYY9</accession>
<name>A0A2Z7AYY9_9LAMI</name>
<dbReference type="GO" id="GO:0009626">
    <property type="term" value="P:plant-type hypersensitive response"/>
    <property type="evidence" value="ECO:0007669"/>
    <property type="project" value="UniProtKB-KW"/>
</dbReference>
<dbReference type="PANTHER" id="PTHR46413:SF1">
    <property type="entry name" value="HEAVY METAL-ASSOCIATED ISOPRENYLATED PLANT PROTEIN 6"/>
    <property type="match status" value="1"/>
</dbReference>